<dbReference type="PANTHER" id="PTHR23502">
    <property type="entry name" value="MAJOR FACILITATOR SUPERFAMILY"/>
    <property type="match status" value="1"/>
</dbReference>
<dbReference type="EMBL" id="JADNRY010000024">
    <property type="protein sequence ID" value="KAF9072424.1"/>
    <property type="molecule type" value="Genomic_DNA"/>
</dbReference>
<dbReference type="GO" id="GO:0005886">
    <property type="term" value="C:plasma membrane"/>
    <property type="evidence" value="ECO:0007669"/>
    <property type="project" value="TreeGrafter"/>
</dbReference>
<keyword evidence="7" id="KW-1185">Reference proteome</keyword>
<name>A0A9P5UAV7_9AGAR</name>
<dbReference type="Proteomes" id="UP000772434">
    <property type="component" value="Unassembled WGS sequence"/>
</dbReference>
<comment type="caution">
    <text evidence="6">The sequence shown here is derived from an EMBL/GenBank/DDBJ whole genome shotgun (WGS) entry which is preliminary data.</text>
</comment>
<dbReference type="PANTHER" id="PTHR23502:SF22">
    <property type="entry name" value="MAJOR FACILITATOR SUPERFAMILY (MFS) PROFILE DOMAIN-CONTAINING PROTEIN"/>
    <property type="match status" value="1"/>
</dbReference>
<evidence type="ECO:0000313" key="7">
    <source>
        <dbReference type="Proteomes" id="UP000772434"/>
    </source>
</evidence>
<feature type="transmembrane region" description="Helical" evidence="5">
    <location>
        <begin position="257"/>
        <end position="277"/>
    </location>
</feature>
<dbReference type="AlphaFoldDB" id="A0A9P5UAV7"/>
<evidence type="ECO:0000256" key="1">
    <source>
        <dbReference type="ARBA" id="ARBA00004141"/>
    </source>
</evidence>
<dbReference type="OrthoDB" id="2533084at2759"/>
<reference evidence="6" key="1">
    <citation type="submission" date="2020-11" db="EMBL/GenBank/DDBJ databases">
        <authorList>
            <consortium name="DOE Joint Genome Institute"/>
            <person name="Ahrendt S."/>
            <person name="Riley R."/>
            <person name="Andreopoulos W."/>
            <person name="Labutti K."/>
            <person name="Pangilinan J."/>
            <person name="Ruiz-Duenas F.J."/>
            <person name="Barrasa J.M."/>
            <person name="Sanchez-Garcia M."/>
            <person name="Camarero S."/>
            <person name="Miyauchi S."/>
            <person name="Serrano A."/>
            <person name="Linde D."/>
            <person name="Babiker R."/>
            <person name="Drula E."/>
            <person name="Ayuso-Fernandez I."/>
            <person name="Pacheco R."/>
            <person name="Padilla G."/>
            <person name="Ferreira P."/>
            <person name="Barriuso J."/>
            <person name="Kellner H."/>
            <person name="Castanera R."/>
            <person name="Alfaro M."/>
            <person name="Ramirez L."/>
            <person name="Pisabarro A.G."/>
            <person name="Kuo A."/>
            <person name="Tritt A."/>
            <person name="Lipzen A."/>
            <person name="He G."/>
            <person name="Yan M."/>
            <person name="Ng V."/>
            <person name="Cullen D."/>
            <person name="Martin F."/>
            <person name="Rosso M.-N."/>
            <person name="Henrissat B."/>
            <person name="Hibbett D."/>
            <person name="Martinez A.T."/>
            <person name="Grigoriev I.V."/>
        </authorList>
    </citation>
    <scope>NUCLEOTIDE SEQUENCE</scope>
    <source>
        <strain evidence="6">AH 40177</strain>
    </source>
</reference>
<keyword evidence="3 5" id="KW-1133">Transmembrane helix</keyword>
<dbReference type="Pfam" id="PF07690">
    <property type="entry name" value="MFS_1"/>
    <property type="match status" value="1"/>
</dbReference>
<dbReference type="SUPFAM" id="SSF103473">
    <property type="entry name" value="MFS general substrate transporter"/>
    <property type="match status" value="1"/>
</dbReference>
<protein>
    <submittedName>
        <fullName evidence="6">Major facilitator superfamily domain-containing protein</fullName>
    </submittedName>
</protein>
<feature type="transmembrane region" description="Helical" evidence="5">
    <location>
        <begin position="289"/>
        <end position="307"/>
    </location>
</feature>
<feature type="transmembrane region" description="Helical" evidence="5">
    <location>
        <begin position="111"/>
        <end position="131"/>
    </location>
</feature>
<keyword evidence="2 5" id="KW-0812">Transmembrane</keyword>
<keyword evidence="4 5" id="KW-0472">Membrane</keyword>
<evidence type="ECO:0000256" key="2">
    <source>
        <dbReference type="ARBA" id="ARBA00022692"/>
    </source>
</evidence>
<feature type="transmembrane region" description="Helical" evidence="5">
    <location>
        <begin position="151"/>
        <end position="173"/>
    </location>
</feature>
<feature type="transmembrane region" description="Helical" evidence="5">
    <location>
        <begin position="12"/>
        <end position="34"/>
    </location>
</feature>
<evidence type="ECO:0000256" key="5">
    <source>
        <dbReference type="SAM" id="Phobius"/>
    </source>
</evidence>
<feature type="transmembrane region" description="Helical" evidence="5">
    <location>
        <begin position="194"/>
        <end position="215"/>
    </location>
</feature>
<evidence type="ECO:0000256" key="3">
    <source>
        <dbReference type="ARBA" id="ARBA00022989"/>
    </source>
</evidence>
<dbReference type="Gene3D" id="1.20.1250.20">
    <property type="entry name" value="MFS general substrate transporter like domains"/>
    <property type="match status" value="1"/>
</dbReference>
<accession>A0A9P5UAV7</accession>
<proteinExistence type="predicted"/>
<evidence type="ECO:0000256" key="4">
    <source>
        <dbReference type="ARBA" id="ARBA00023136"/>
    </source>
</evidence>
<sequence length="320" mass="36116">MYPFHLRARKIGIWATAFIIGPHLSPFVFGFLVARANWRWAFGIGCMYGLVVLLLIVFGMEKRLRKGLNERGFRSRLATLVGITGWRTTSQGPKWKDLIMQPLKLIWKPHFVGMYLFEAMTFGFAIGVNITNTIFLQSPPPLGFGLDQITVAGIYATPIVAVFIGEVLGRYFNDWVMYYCVRHNDGIFEAESRLWTCYISVPLYLIGFLVLGAAFQNHFNIAVVIVGWGFIVVSYLMTTTAVYAYCNDCFPRRQGEVSAILNLARTLGGFSVAYYQVPWSNKHGALQTLGLEAGIVCGLFILVVPFLQYKGNVIRRRFST</sequence>
<gene>
    <name evidence="6" type="ORF">BDP27DRAFT_1320429</name>
</gene>
<dbReference type="InterPro" id="IPR036259">
    <property type="entry name" value="MFS_trans_sf"/>
</dbReference>
<dbReference type="GO" id="GO:0022857">
    <property type="term" value="F:transmembrane transporter activity"/>
    <property type="evidence" value="ECO:0007669"/>
    <property type="project" value="InterPro"/>
</dbReference>
<feature type="transmembrane region" description="Helical" evidence="5">
    <location>
        <begin position="40"/>
        <end position="60"/>
    </location>
</feature>
<organism evidence="6 7">
    <name type="scientific">Rhodocollybia butyracea</name>
    <dbReference type="NCBI Taxonomy" id="206335"/>
    <lineage>
        <taxon>Eukaryota</taxon>
        <taxon>Fungi</taxon>
        <taxon>Dikarya</taxon>
        <taxon>Basidiomycota</taxon>
        <taxon>Agaricomycotina</taxon>
        <taxon>Agaricomycetes</taxon>
        <taxon>Agaricomycetidae</taxon>
        <taxon>Agaricales</taxon>
        <taxon>Marasmiineae</taxon>
        <taxon>Omphalotaceae</taxon>
        <taxon>Rhodocollybia</taxon>
    </lineage>
</organism>
<evidence type="ECO:0000313" key="6">
    <source>
        <dbReference type="EMBL" id="KAF9072424.1"/>
    </source>
</evidence>
<comment type="subcellular location">
    <subcellularLocation>
        <location evidence="1">Membrane</location>
        <topology evidence="1">Multi-pass membrane protein</topology>
    </subcellularLocation>
</comment>
<feature type="transmembrane region" description="Helical" evidence="5">
    <location>
        <begin position="221"/>
        <end position="245"/>
    </location>
</feature>
<dbReference type="InterPro" id="IPR011701">
    <property type="entry name" value="MFS"/>
</dbReference>